<dbReference type="SMART" id="SM00184">
    <property type="entry name" value="RING"/>
    <property type="match status" value="1"/>
</dbReference>
<dbReference type="GO" id="GO:0008270">
    <property type="term" value="F:zinc ion binding"/>
    <property type="evidence" value="ECO:0007669"/>
    <property type="project" value="UniProtKB-KW"/>
</dbReference>
<keyword evidence="12" id="KW-1185">Reference proteome</keyword>
<evidence type="ECO:0000256" key="2">
    <source>
        <dbReference type="ARBA" id="ARBA00012483"/>
    </source>
</evidence>
<feature type="repeat" description="NHL" evidence="8">
    <location>
        <begin position="505"/>
        <end position="547"/>
    </location>
</feature>
<comment type="catalytic activity">
    <reaction evidence="1">
        <text>S-ubiquitinyl-[E2 ubiquitin-conjugating enzyme]-L-cysteine + [acceptor protein]-L-lysine = [E2 ubiquitin-conjugating enzyme]-L-cysteine + N(6)-ubiquitinyl-[acceptor protein]-L-lysine.</text>
        <dbReference type="EC" id="2.3.2.27"/>
    </reaction>
</comment>
<dbReference type="EC" id="2.3.2.27" evidence="2"/>
<dbReference type="InterPro" id="IPR013083">
    <property type="entry name" value="Znf_RING/FYVE/PHD"/>
</dbReference>
<dbReference type="Pfam" id="PF13445">
    <property type="entry name" value="zf-RING_UBOX"/>
    <property type="match status" value="1"/>
</dbReference>
<dbReference type="SUPFAM" id="SSF57850">
    <property type="entry name" value="RING/U-box"/>
    <property type="match status" value="1"/>
</dbReference>
<accession>A0A8S4MPP5</accession>
<feature type="region of interest" description="Disordered" evidence="9">
    <location>
        <begin position="391"/>
        <end position="413"/>
    </location>
</feature>
<dbReference type="FunFam" id="2.120.10.30:FF:000195">
    <property type="entry name" value="Uncharacterized protein"/>
    <property type="match status" value="1"/>
</dbReference>
<dbReference type="GO" id="GO:0006513">
    <property type="term" value="P:protein monoubiquitination"/>
    <property type="evidence" value="ECO:0007669"/>
    <property type="project" value="TreeGrafter"/>
</dbReference>
<dbReference type="InterPro" id="IPR003649">
    <property type="entry name" value="Bbox_C"/>
</dbReference>
<dbReference type="GO" id="GO:0061630">
    <property type="term" value="F:ubiquitin protein ligase activity"/>
    <property type="evidence" value="ECO:0007669"/>
    <property type="project" value="UniProtKB-EC"/>
</dbReference>
<name>A0A8S4MPP5_BRALA</name>
<dbReference type="CDD" id="cd19757">
    <property type="entry name" value="Bbox1"/>
    <property type="match status" value="1"/>
</dbReference>
<dbReference type="OrthoDB" id="342730at2759"/>
<reference evidence="11" key="1">
    <citation type="submission" date="2022-01" db="EMBL/GenBank/DDBJ databases">
        <authorList>
            <person name="Braso-Vives M."/>
        </authorList>
    </citation>
    <scope>NUCLEOTIDE SEQUENCE</scope>
</reference>
<gene>
    <name evidence="11" type="primary">TRIM2</name>
    <name evidence="11" type="ORF">BLAG_LOCUS26423</name>
</gene>
<dbReference type="InterPro" id="IPR017907">
    <property type="entry name" value="Znf_RING_CS"/>
</dbReference>
<dbReference type="Gene3D" id="2.120.10.30">
    <property type="entry name" value="TolB, C-terminal domain"/>
    <property type="match status" value="2"/>
</dbReference>
<proteinExistence type="predicted"/>
<dbReference type="Gene3D" id="3.30.40.10">
    <property type="entry name" value="Zinc/RING finger domain, C3HC4 (zinc finger)"/>
    <property type="match status" value="1"/>
</dbReference>
<dbReference type="InterPro" id="IPR047153">
    <property type="entry name" value="TRIM45/56/19-like"/>
</dbReference>
<keyword evidence="3" id="KW-0479">Metal-binding</keyword>
<dbReference type="InterPro" id="IPR021978">
    <property type="entry name" value="PML-like_CC"/>
</dbReference>
<evidence type="ECO:0000313" key="12">
    <source>
        <dbReference type="Proteomes" id="UP000838412"/>
    </source>
</evidence>
<evidence type="ECO:0000313" key="11">
    <source>
        <dbReference type="EMBL" id="CAH1277712.1"/>
    </source>
</evidence>
<sequence>MMAANGTTSPSSLHVWDTKDNFLVCELCSEIYTNPKLLPCLHTFCEDCLERFASVDVDTVECPVCRVNHTIPDLGVAGFEDNGFVASLCETLSAKDADTRDREVPCSVCGDDEDGEVLSVSHCIECGDNLCPDCAFAHPRTKFTRGHHVVSLSELLFVKNKGKLDERRKDIDQNFDTEAPKYRAASERSLSKVKGFLETASKKIPSYETSIRKLTESETQKARQRTEVSEQIAEATRKYISAVEEQKRFLLSELETIYEREKLDIESEKDSLKLDLVRLRSTCDFTEKLLRYGSDLEVIQYQNRLIENLQDVGNLEPRDDIIEGLVGSELMFVTEDADVQYVLQKMGQLETRLRDDTTSVSEADANSADELDDVDRPILRKDDIDVMRLDSLTKSTDDENDQPERRDSMTHAKTTKRLVLDFGNDGEGEGQFLAPEGVLFTGDGDIIVLDSVQKTMQVFGLEGEFKSRVKLPVYPRDVVWTKEGNLAMTGNMHGQGCVVIMDPEGRELRRFDADGKLEFVHGIAVDSHGRFILTDVRKHKVTIHSPEGALVHQFGKYGNDTYSFNKPHYVTVNSRDELIVCDRGNHYVKVYDYQGKFLRKFGGCGNEVSNFIYPYGACVLTSGDNLDDIVVCDSGHNMVKIFHSDGNFHRYVLTQDDGLMCPKTVALREEHNQLVLTERDRCYVKVYKLED</sequence>
<evidence type="ECO:0000256" key="3">
    <source>
        <dbReference type="ARBA" id="ARBA00022723"/>
    </source>
</evidence>
<evidence type="ECO:0000256" key="9">
    <source>
        <dbReference type="SAM" id="MobiDB-lite"/>
    </source>
</evidence>
<evidence type="ECO:0000256" key="7">
    <source>
        <dbReference type="PROSITE-ProRule" id="PRU00175"/>
    </source>
</evidence>
<dbReference type="PROSITE" id="PS00518">
    <property type="entry name" value="ZF_RING_1"/>
    <property type="match status" value="1"/>
</dbReference>
<comment type="caution">
    <text evidence="11">The sequence shown here is derived from an EMBL/GenBank/DDBJ whole genome shotgun (WGS) entry which is preliminary data.</text>
</comment>
<organism evidence="11 12">
    <name type="scientific">Branchiostoma lanceolatum</name>
    <name type="common">Common lancelet</name>
    <name type="synonym">Amphioxus lanceolatum</name>
    <dbReference type="NCBI Taxonomy" id="7740"/>
    <lineage>
        <taxon>Eukaryota</taxon>
        <taxon>Metazoa</taxon>
        <taxon>Chordata</taxon>
        <taxon>Cephalochordata</taxon>
        <taxon>Leptocardii</taxon>
        <taxon>Amphioxiformes</taxon>
        <taxon>Branchiostomatidae</taxon>
        <taxon>Branchiostoma</taxon>
    </lineage>
</organism>
<evidence type="ECO:0000256" key="5">
    <source>
        <dbReference type="ARBA" id="ARBA00022771"/>
    </source>
</evidence>
<feature type="repeat" description="NHL" evidence="8">
    <location>
        <begin position="551"/>
        <end position="594"/>
    </location>
</feature>
<evidence type="ECO:0000259" key="10">
    <source>
        <dbReference type="PROSITE" id="PS50089"/>
    </source>
</evidence>
<dbReference type="PROSITE" id="PS50089">
    <property type="entry name" value="ZF_RING_2"/>
    <property type="match status" value="1"/>
</dbReference>
<dbReference type="Pfam" id="PF12126">
    <property type="entry name" value="PML_CC"/>
    <property type="match status" value="1"/>
</dbReference>
<dbReference type="PANTHER" id="PTHR25462:SF229">
    <property type="entry name" value="TRANSCRIPTION INTERMEDIARY FACTOR 1-BETA"/>
    <property type="match status" value="1"/>
</dbReference>
<keyword evidence="6" id="KW-0862">Zinc</keyword>
<dbReference type="Proteomes" id="UP000838412">
    <property type="component" value="Unassembled WGS sequence"/>
</dbReference>
<dbReference type="InterPro" id="IPR001258">
    <property type="entry name" value="NHL_repeat"/>
</dbReference>
<keyword evidence="4" id="KW-0677">Repeat</keyword>
<dbReference type="Pfam" id="PF01436">
    <property type="entry name" value="NHL"/>
    <property type="match status" value="1"/>
</dbReference>
<dbReference type="InterPro" id="IPR027370">
    <property type="entry name" value="Znf-RING_euk"/>
</dbReference>
<dbReference type="InterPro" id="IPR011042">
    <property type="entry name" value="6-blade_b-propeller_TolB-like"/>
</dbReference>
<dbReference type="PANTHER" id="PTHR25462">
    <property type="entry name" value="BONUS, ISOFORM C-RELATED"/>
    <property type="match status" value="1"/>
</dbReference>
<dbReference type="InterPro" id="IPR001841">
    <property type="entry name" value="Znf_RING"/>
</dbReference>
<protein>
    <recommendedName>
        <fullName evidence="2">RING-type E3 ubiquitin transferase</fullName>
        <ecNumber evidence="2">2.3.2.27</ecNumber>
    </recommendedName>
</protein>
<evidence type="ECO:0000256" key="8">
    <source>
        <dbReference type="PROSITE-ProRule" id="PRU00504"/>
    </source>
</evidence>
<keyword evidence="5 7" id="KW-0863">Zinc-finger</keyword>
<dbReference type="FunFam" id="2.120.10.30:FF:000196">
    <property type="entry name" value="Uncharacterized protein"/>
    <property type="match status" value="1"/>
</dbReference>
<evidence type="ECO:0000256" key="1">
    <source>
        <dbReference type="ARBA" id="ARBA00000900"/>
    </source>
</evidence>
<evidence type="ECO:0000256" key="6">
    <source>
        <dbReference type="ARBA" id="ARBA00022833"/>
    </source>
</evidence>
<dbReference type="SUPFAM" id="SSF101898">
    <property type="entry name" value="NHL repeat"/>
    <property type="match status" value="1"/>
</dbReference>
<evidence type="ECO:0000256" key="4">
    <source>
        <dbReference type="ARBA" id="ARBA00022737"/>
    </source>
</evidence>
<dbReference type="SMART" id="SM00502">
    <property type="entry name" value="BBC"/>
    <property type="match status" value="1"/>
</dbReference>
<dbReference type="PROSITE" id="PS51125">
    <property type="entry name" value="NHL"/>
    <property type="match status" value="2"/>
</dbReference>
<dbReference type="EMBL" id="CAKMNS010000450">
    <property type="protein sequence ID" value="CAH1277712.1"/>
    <property type="molecule type" value="Genomic_DNA"/>
</dbReference>
<feature type="domain" description="RING-type" evidence="10">
    <location>
        <begin position="25"/>
        <end position="66"/>
    </location>
</feature>
<dbReference type="AlphaFoldDB" id="A0A8S4MPP5"/>